<organism evidence="9 11">
    <name type="scientific">Mesotoga infera</name>
    <dbReference type="NCBI Taxonomy" id="1236046"/>
    <lineage>
        <taxon>Bacteria</taxon>
        <taxon>Thermotogati</taxon>
        <taxon>Thermotogota</taxon>
        <taxon>Thermotogae</taxon>
        <taxon>Kosmotogales</taxon>
        <taxon>Kosmotogaceae</taxon>
        <taxon>Mesotoga</taxon>
    </lineage>
</organism>
<evidence type="ECO:0000313" key="12">
    <source>
        <dbReference type="Proteomes" id="UP000264215"/>
    </source>
</evidence>
<evidence type="ECO:0000256" key="6">
    <source>
        <dbReference type="ARBA" id="ARBA00041544"/>
    </source>
</evidence>
<evidence type="ECO:0000313" key="7">
    <source>
        <dbReference type="EMBL" id="HCO70460.1"/>
    </source>
</evidence>
<evidence type="ECO:0000313" key="11">
    <source>
        <dbReference type="Proteomes" id="UP000055014"/>
    </source>
</evidence>
<evidence type="ECO:0000256" key="1">
    <source>
        <dbReference type="ARBA" id="ARBA00004496"/>
    </source>
</evidence>
<dbReference type="AlphaFoldDB" id="A0A117M8S7"/>
<name>A0A117M8S7_9BACT</name>
<evidence type="ECO:0000256" key="3">
    <source>
        <dbReference type="ARBA" id="ARBA00022490"/>
    </source>
</evidence>
<reference evidence="10 11" key="2">
    <citation type="journal article" date="2015" name="MBio">
        <title>Genome-Resolved Metagenomic Analysis Reveals Roles for Candidate Phyla and Other Microbial Community Members in Biogeochemical Transformations in Oil Reservoirs.</title>
        <authorList>
            <person name="Hu P."/>
            <person name="Tom L."/>
            <person name="Singh A."/>
            <person name="Thomas B.C."/>
            <person name="Baker B.J."/>
            <person name="Piceno Y.M."/>
            <person name="Andersen G.L."/>
            <person name="Banfield J.F."/>
        </authorList>
    </citation>
    <scope>NUCLEOTIDE SEQUENCE [LARGE SCALE GENOMIC DNA]</scope>
</reference>
<sequence>MNSHSHHKHDSALRILKTARGQIEGTIKMIEDDRYCIDISTQLLAVISLLKKANTTVVNKHIETCIREAIDSGNVDEKIDELETLMKYIEKSL</sequence>
<dbReference type="Gene3D" id="1.20.58.1000">
    <property type="entry name" value="Metal-sensitive repressor, helix protomer"/>
    <property type="match status" value="1"/>
</dbReference>
<evidence type="ECO:0000313" key="10">
    <source>
        <dbReference type="Proteomes" id="UP000054260"/>
    </source>
</evidence>
<dbReference type="Pfam" id="PF02583">
    <property type="entry name" value="Trns_repr_metal"/>
    <property type="match status" value="1"/>
</dbReference>
<dbReference type="PANTHER" id="PTHR33677">
    <property type="entry name" value="TRANSCRIPTIONAL REPRESSOR FRMR-RELATED"/>
    <property type="match status" value="1"/>
</dbReference>
<keyword evidence="4" id="KW-0479">Metal-binding</keyword>
<dbReference type="PATRIC" id="fig|1236046.5.peg.1608"/>
<dbReference type="PANTHER" id="PTHR33677:SF4">
    <property type="entry name" value="COPPER-SENSING TRANSCRIPTIONAL REPRESSOR CSOR"/>
    <property type="match status" value="1"/>
</dbReference>
<evidence type="ECO:0000256" key="4">
    <source>
        <dbReference type="ARBA" id="ARBA00022723"/>
    </source>
</evidence>
<dbReference type="CDD" id="cd10159">
    <property type="entry name" value="CsoR-like_DUF156_2"/>
    <property type="match status" value="1"/>
</dbReference>
<dbReference type="EMBL" id="LGGH01000053">
    <property type="protein sequence ID" value="KUK67943.1"/>
    <property type="molecule type" value="Genomic_DNA"/>
</dbReference>
<comment type="subcellular location">
    <subcellularLocation>
        <location evidence="1">Cytoplasm</location>
    </subcellularLocation>
</comment>
<reference evidence="9" key="1">
    <citation type="journal article" date="2015" name="MBio">
        <title>Genome-resolved metagenomic analysis reveals roles for candidate phyla and other microbial community members in biogeochemical transformations in oil reservoirs.</title>
        <authorList>
            <person name="Hu P."/>
            <person name="Tom L."/>
            <person name="Singh A."/>
            <person name="Thomas B.C."/>
            <person name="Baker B.J."/>
            <person name="Piceno Y.M."/>
            <person name="Andersen G.L."/>
            <person name="Banfield J.F."/>
        </authorList>
    </citation>
    <scope>NUCLEOTIDE SEQUENCE [LARGE SCALE GENOMIC DNA]</scope>
    <source>
        <strain evidence="8">46_47</strain>
        <strain evidence="9">46_70</strain>
    </source>
</reference>
<comment type="subunit">
    <text evidence="2">Homodimer.</text>
</comment>
<dbReference type="EMBL" id="LGGW01000024">
    <property type="protein sequence ID" value="KUK90671.1"/>
    <property type="molecule type" value="Genomic_DNA"/>
</dbReference>
<keyword evidence="3" id="KW-0963">Cytoplasm</keyword>
<evidence type="ECO:0000313" key="9">
    <source>
        <dbReference type="EMBL" id="KUK90671.1"/>
    </source>
</evidence>
<reference evidence="7 12" key="3">
    <citation type="journal article" date="2018" name="Nat. Biotechnol.">
        <title>A standardized bacterial taxonomy based on genome phylogeny substantially revises the tree of life.</title>
        <authorList>
            <person name="Parks D.H."/>
            <person name="Chuvochina M."/>
            <person name="Waite D.W."/>
            <person name="Rinke C."/>
            <person name="Skarshewski A."/>
            <person name="Chaumeil P.A."/>
            <person name="Hugenholtz P."/>
        </authorList>
    </citation>
    <scope>NUCLEOTIDE SEQUENCE [LARGE SCALE GENOMIC DNA]</scope>
    <source>
        <strain evidence="7">UBA9905</strain>
    </source>
</reference>
<dbReference type="GO" id="GO:0046872">
    <property type="term" value="F:metal ion binding"/>
    <property type="evidence" value="ECO:0007669"/>
    <property type="project" value="UniProtKB-KW"/>
</dbReference>
<protein>
    <recommendedName>
        <fullName evidence="5">Copper-sensing transcriptional repressor CsoR</fullName>
    </recommendedName>
    <alternativeName>
        <fullName evidence="6">Copper-sensitive operon repressor</fullName>
    </alternativeName>
</protein>
<dbReference type="InterPro" id="IPR003735">
    <property type="entry name" value="Metal_Tscrpt_repr"/>
</dbReference>
<evidence type="ECO:0000256" key="5">
    <source>
        <dbReference type="ARBA" id="ARBA00039938"/>
    </source>
</evidence>
<evidence type="ECO:0000256" key="2">
    <source>
        <dbReference type="ARBA" id="ARBA00011738"/>
    </source>
</evidence>
<dbReference type="EMBL" id="DQBS01000174">
    <property type="protein sequence ID" value="HCO70460.1"/>
    <property type="molecule type" value="Genomic_DNA"/>
</dbReference>
<dbReference type="GO" id="GO:0003677">
    <property type="term" value="F:DNA binding"/>
    <property type="evidence" value="ECO:0007669"/>
    <property type="project" value="InterPro"/>
</dbReference>
<dbReference type="Proteomes" id="UP000264215">
    <property type="component" value="Unassembled WGS sequence"/>
</dbReference>
<dbReference type="GO" id="GO:0045892">
    <property type="term" value="P:negative regulation of DNA-templated transcription"/>
    <property type="evidence" value="ECO:0007669"/>
    <property type="project" value="UniProtKB-ARBA"/>
</dbReference>
<evidence type="ECO:0000313" key="8">
    <source>
        <dbReference type="EMBL" id="KUK67943.1"/>
    </source>
</evidence>
<dbReference type="GO" id="GO:0005737">
    <property type="term" value="C:cytoplasm"/>
    <property type="evidence" value="ECO:0007669"/>
    <property type="project" value="UniProtKB-SubCell"/>
</dbReference>
<dbReference type="InterPro" id="IPR038390">
    <property type="entry name" value="Metal_Tscrpt_repr_sf"/>
</dbReference>
<accession>A0A117M8S7</accession>
<proteinExistence type="predicted"/>
<comment type="caution">
    <text evidence="9">The sequence shown here is derived from an EMBL/GenBank/DDBJ whole genome shotgun (WGS) entry which is preliminary data.</text>
</comment>
<gene>
    <name evidence="7" type="ORF">DIT26_07805</name>
    <name evidence="8" type="ORF">XD86_0497</name>
    <name evidence="9" type="ORF">XE02_0436</name>
</gene>
<dbReference type="Proteomes" id="UP000055014">
    <property type="component" value="Unassembled WGS sequence"/>
</dbReference>
<dbReference type="Proteomes" id="UP000054260">
    <property type="component" value="Unassembled WGS sequence"/>
</dbReference>